<evidence type="ECO:0000256" key="8">
    <source>
        <dbReference type="SAM" id="MobiDB-lite"/>
    </source>
</evidence>
<dbReference type="FunFam" id="2.30.30.40:FF:000072">
    <property type="entry name" value="Unconventional Myosin IB"/>
    <property type="match status" value="1"/>
</dbReference>
<dbReference type="SUPFAM" id="SSF50044">
    <property type="entry name" value="SH3-domain"/>
    <property type="match status" value="1"/>
</dbReference>
<dbReference type="SMART" id="SM00326">
    <property type="entry name" value="SH3"/>
    <property type="match status" value="1"/>
</dbReference>
<dbReference type="Proteomes" id="UP000326759">
    <property type="component" value="Unassembled WGS sequence"/>
</dbReference>
<dbReference type="Pfam" id="PF02809">
    <property type="entry name" value="UIM"/>
    <property type="match status" value="1"/>
</dbReference>
<dbReference type="Pfam" id="PF00790">
    <property type="entry name" value="VHS"/>
    <property type="match status" value="1"/>
</dbReference>
<feature type="region of interest" description="Disordered" evidence="8">
    <location>
        <begin position="1"/>
        <end position="21"/>
    </location>
</feature>
<feature type="region of interest" description="Disordered" evidence="8">
    <location>
        <begin position="472"/>
        <end position="587"/>
    </location>
</feature>
<evidence type="ECO:0000256" key="1">
    <source>
        <dbReference type="ARBA" id="ARBA00004177"/>
    </source>
</evidence>
<name>A0A5N5SJW5_9CRUS</name>
<dbReference type="InterPro" id="IPR036028">
    <property type="entry name" value="SH3-like_dom_sf"/>
</dbReference>
<dbReference type="SMART" id="SM00726">
    <property type="entry name" value="UIM"/>
    <property type="match status" value="1"/>
</dbReference>
<dbReference type="InterPro" id="IPR001452">
    <property type="entry name" value="SH3_domain"/>
</dbReference>
<dbReference type="PANTHER" id="PTHR45929">
    <property type="entry name" value="JAK PATHWAY SIGNAL TRANSDUCTION ADAPTOR MOLECULE"/>
    <property type="match status" value="1"/>
</dbReference>
<keyword evidence="3 7" id="KW-0728">SH3 domain</keyword>
<dbReference type="SMART" id="SM00288">
    <property type="entry name" value="VHS"/>
    <property type="match status" value="1"/>
</dbReference>
<dbReference type="PROSITE" id="PS50330">
    <property type="entry name" value="UIM"/>
    <property type="match status" value="1"/>
</dbReference>
<dbReference type="Gene3D" id="1.20.5.1940">
    <property type="match status" value="1"/>
</dbReference>
<dbReference type="SUPFAM" id="SSF48464">
    <property type="entry name" value="ENTH/VHS domain"/>
    <property type="match status" value="1"/>
</dbReference>
<dbReference type="CDD" id="cd11820">
    <property type="entry name" value="SH3_STAM"/>
    <property type="match status" value="1"/>
</dbReference>
<evidence type="ECO:0000256" key="2">
    <source>
        <dbReference type="ARBA" id="ARBA00009666"/>
    </source>
</evidence>
<dbReference type="InterPro" id="IPR050670">
    <property type="entry name" value="STAM"/>
</dbReference>
<feature type="domain" description="SH3" evidence="9">
    <location>
        <begin position="234"/>
        <end position="293"/>
    </location>
</feature>
<evidence type="ECO:0000256" key="7">
    <source>
        <dbReference type="PROSITE-ProRule" id="PRU00192"/>
    </source>
</evidence>
<dbReference type="Gene3D" id="2.30.30.40">
    <property type="entry name" value="SH3 Domains"/>
    <property type="match status" value="1"/>
</dbReference>
<feature type="compositionally biased region" description="Polar residues" evidence="8">
    <location>
        <begin position="1"/>
        <end position="10"/>
    </location>
</feature>
<protein>
    <submittedName>
        <fullName evidence="11">Signal transducing adapter molecule 1</fullName>
    </submittedName>
</protein>
<dbReference type="GO" id="GO:0035091">
    <property type="term" value="F:phosphatidylinositol binding"/>
    <property type="evidence" value="ECO:0007669"/>
    <property type="project" value="InterPro"/>
</dbReference>
<dbReference type="Gene3D" id="1.25.40.90">
    <property type="match status" value="1"/>
</dbReference>
<dbReference type="CDD" id="cd21388">
    <property type="entry name" value="GAT_STAM"/>
    <property type="match status" value="1"/>
</dbReference>
<dbReference type="InterPro" id="IPR003903">
    <property type="entry name" value="UIM_dom"/>
</dbReference>
<comment type="similarity">
    <text evidence="2">Belongs to the STAM family.</text>
</comment>
<evidence type="ECO:0000313" key="11">
    <source>
        <dbReference type="EMBL" id="KAB7494276.1"/>
    </source>
</evidence>
<dbReference type="CDD" id="cd03568">
    <property type="entry name" value="VHS_STAM"/>
    <property type="match status" value="1"/>
</dbReference>
<evidence type="ECO:0000256" key="6">
    <source>
        <dbReference type="ARBA" id="ARBA00022927"/>
    </source>
</evidence>
<dbReference type="PROSITE" id="PS50179">
    <property type="entry name" value="VHS"/>
    <property type="match status" value="1"/>
</dbReference>
<dbReference type="Pfam" id="PF00018">
    <property type="entry name" value="SH3_1"/>
    <property type="match status" value="1"/>
</dbReference>
<keyword evidence="5" id="KW-0967">Endosome</keyword>
<keyword evidence="12" id="KW-1185">Reference proteome</keyword>
<sequence length="689" mass="74756">MGLFSNSSPFDTHVERATSENNTNEDWSLIMDVCDRVKESPTGPKDCLKSITKRLNNDNPRVALQTVTLLDACINNCGRRFHLEVAGREFEQELLKLITSSKTHHKVSQSLRENLKKWVEEFKGDPELSLIPALYTKLQKEGFDFEIHSDSLTSNDNTIPHPKKTVKYSTDPNVVQSAQEEEDIAKAIQLSLQETGSNSFKSGSVPRSNTGGLYSNASAVLSSDASTVPAIPEKEPTKVRALYDFEAAEDNELTFKAGEIIIILDNSDANWWKGTNHRGEGLFPANFVTTNLEGDISFESESSSGKRVSFSECVEVTEVEETPSEITVEATGEIDEDKIDQLLHLLHEADPTGERSDDPSLPGLEEQVNAMAPNIDAELERIDKKHAQLARISAGLVDALGLYHQLMREMPSPMPYYSPYSKIMPGSGEQNMGHLQYPSQNMPQPQMYPQTHYAPYGSPPVSGIPPQYLPPHVNASGGPPTSVHIGTPTQTMSSQPPASAYQPLANQGGGPVPNFSHYNQGSVVPPDQVSAGMPPNENVPTSLPPSSATSQQLPPSGIPTQMAFPHGHPMGMPSNSQVNLPPLSQPPIMSLQQQVGAESMTSHGPQGPNMTGSHNLPPNLHSHVPPVSMGLPNNVPIQAPPVSMPQGPPSSMPQQGPINMLPIGPPTSMAFYGPQPPQPQMHSMQQPLL</sequence>
<evidence type="ECO:0000259" key="9">
    <source>
        <dbReference type="PROSITE" id="PS50002"/>
    </source>
</evidence>
<dbReference type="PROSITE" id="PS50002">
    <property type="entry name" value="SH3"/>
    <property type="match status" value="1"/>
</dbReference>
<dbReference type="OrthoDB" id="10068368at2759"/>
<accession>A0A5N5SJW5</accession>
<gene>
    <name evidence="11" type="primary">Stam</name>
    <name evidence="11" type="ORF">Anas_07822</name>
</gene>
<dbReference type="InterPro" id="IPR008942">
    <property type="entry name" value="ENTH_VHS"/>
</dbReference>
<dbReference type="InterPro" id="IPR002014">
    <property type="entry name" value="VHS_dom"/>
</dbReference>
<dbReference type="AlphaFoldDB" id="A0A5N5SJW5"/>
<dbReference type="PANTHER" id="PTHR45929:SF3">
    <property type="entry name" value="JAK PATHWAY SIGNAL TRANSDUCTION ADAPTOR MOLECULE"/>
    <property type="match status" value="1"/>
</dbReference>
<dbReference type="FunFam" id="1.25.40.90:FF:000009">
    <property type="entry name" value="Putative signal transducing adapter molecule 1"/>
    <property type="match status" value="1"/>
</dbReference>
<organism evidence="11 12">
    <name type="scientific">Armadillidium nasatum</name>
    <dbReference type="NCBI Taxonomy" id="96803"/>
    <lineage>
        <taxon>Eukaryota</taxon>
        <taxon>Metazoa</taxon>
        <taxon>Ecdysozoa</taxon>
        <taxon>Arthropoda</taxon>
        <taxon>Crustacea</taxon>
        <taxon>Multicrustacea</taxon>
        <taxon>Malacostraca</taxon>
        <taxon>Eumalacostraca</taxon>
        <taxon>Peracarida</taxon>
        <taxon>Isopoda</taxon>
        <taxon>Oniscidea</taxon>
        <taxon>Crinocheta</taxon>
        <taxon>Armadillidiidae</taxon>
        <taxon>Armadillidium</taxon>
    </lineage>
</organism>
<dbReference type="PRINTS" id="PR00452">
    <property type="entry name" value="SH3DOMAIN"/>
</dbReference>
<comment type="caution">
    <text evidence="11">The sequence shown here is derived from an EMBL/GenBank/DDBJ whole genome shotgun (WGS) entry which is preliminary data.</text>
</comment>
<evidence type="ECO:0000256" key="3">
    <source>
        <dbReference type="ARBA" id="ARBA00022443"/>
    </source>
</evidence>
<evidence type="ECO:0000256" key="4">
    <source>
        <dbReference type="ARBA" id="ARBA00022448"/>
    </source>
</evidence>
<evidence type="ECO:0000259" key="10">
    <source>
        <dbReference type="PROSITE" id="PS50179"/>
    </source>
</evidence>
<dbReference type="GO" id="GO:0043130">
    <property type="term" value="F:ubiquitin binding"/>
    <property type="evidence" value="ECO:0007669"/>
    <property type="project" value="InterPro"/>
</dbReference>
<reference evidence="11 12" key="1">
    <citation type="journal article" date="2019" name="PLoS Biol.">
        <title>Sex chromosomes control vertical transmission of feminizing Wolbachia symbionts in an isopod.</title>
        <authorList>
            <person name="Becking T."/>
            <person name="Chebbi M.A."/>
            <person name="Giraud I."/>
            <person name="Moumen B."/>
            <person name="Laverre T."/>
            <person name="Caubet Y."/>
            <person name="Peccoud J."/>
            <person name="Gilbert C."/>
            <person name="Cordaux R."/>
        </authorList>
    </citation>
    <scope>NUCLEOTIDE SEQUENCE [LARGE SCALE GENOMIC DNA]</scope>
    <source>
        <strain evidence="11">ANa2</strain>
        <tissue evidence="11">Whole body excluding digestive tract and cuticle</tissue>
    </source>
</reference>
<feature type="region of interest" description="Disordered" evidence="8">
    <location>
        <begin position="594"/>
        <end position="613"/>
    </location>
</feature>
<evidence type="ECO:0000256" key="5">
    <source>
        <dbReference type="ARBA" id="ARBA00022753"/>
    </source>
</evidence>
<feature type="compositionally biased region" description="Polar residues" evidence="8">
    <location>
        <begin position="487"/>
        <end position="497"/>
    </location>
</feature>
<dbReference type="GO" id="GO:0033565">
    <property type="term" value="C:ESCRT-0 complex"/>
    <property type="evidence" value="ECO:0007669"/>
    <property type="project" value="UniProtKB-ARBA"/>
</dbReference>
<comment type="subcellular location">
    <subcellularLocation>
        <location evidence="1">Endosome</location>
    </subcellularLocation>
</comment>
<evidence type="ECO:0000313" key="12">
    <source>
        <dbReference type="Proteomes" id="UP000326759"/>
    </source>
</evidence>
<keyword evidence="6" id="KW-0653">Protein transport</keyword>
<dbReference type="EMBL" id="SEYY01024248">
    <property type="protein sequence ID" value="KAB7494276.1"/>
    <property type="molecule type" value="Genomic_DNA"/>
</dbReference>
<keyword evidence="4" id="KW-0813">Transport</keyword>
<dbReference type="GO" id="GO:0043328">
    <property type="term" value="P:protein transport to vacuole involved in ubiquitin-dependent protein catabolic process via the multivesicular body sorting pathway"/>
    <property type="evidence" value="ECO:0007669"/>
    <property type="project" value="TreeGrafter"/>
</dbReference>
<feature type="compositionally biased region" description="Polar residues" evidence="8">
    <location>
        <begin position="538"/>
        <end position="554"/>
    </location>
</feature>
<proteinExistence type="inferred from homology"/>
<feature type="domain" description="VHS" evidence="10">
    <location>
        <begin position="17"/>
        <end position="146"/>
    </location>
</feature>